<evidence type="ECO:0000313" key="3">
    <source>
        <dbReference type="Proteomes" id="UP000178820"/>
    </source>
</evidence>
<evidence type="ECO:0000313" key="2">
    <source>
        <dbReference type="EMBL" id="OGZ69317.1"/>
    </source>
</evidence>
<dbReference type="EMBL" id="MHOT01000012">
    <property type="protein sequence ID" value="OGZ69317.1"/>
    <property type="molecule type" value="Genomic_DNA"/>
</dbReference>
<name>A0A1G2I3T4_9BACT</name>
<comment type="caution">
    <text evidence="2">The sequence shown here is derived from an EMBL/GenBank/DDBJ whole genome shotgun (WGS) entry which is preliminary data.</text>
</comment>
<feature type="compositionally biased region" description="Basic and acidic residues" evidence="1">
    <location>
        <begin position="117"/>
        <end position="133"/>
    </location>
</feature>
<gene>
    <name evidence="2" type="ORF">A3D44_02560</name>
</gene>
<evidence type="ECO:0000256" key="1">
    <source>
        <dbReference type="SAM" id="MobiDB-lite"/>
    </source>
</evidence>
<feature type="region of interest" description="Disordered" evidence="1">
    <location>
        <begin position="110"/>
        <end position="206"/>
    </location>
</feature>
<organism evidence="2 3">
    <name type="scientific">Candidatus Staskawiczbacteria bacterium RIFCSPHIGHO2_02_FULL_42_22</name>
    <dbReference type="NCBI Taxonomy" id="1802207"/>
    <lineage>
        <taxon>Bacteria</taxon>
        <taxon>Candidatus Staskawicziibacteriota</taxon>
    </lineage>
</organism>
<reference evidence="2 3" key="1">
    <citation type="journal article" date="2016" name="Nat. Commun.">
        <title>Thousands of microbial genomes shed light on interconnected biogeochemical processes in an aquifer system.</title>
        <authorList>
            <person name="Anantharaman K."/>
            <person name="Brown C.T."/>
            <person name="Hug L.A."/>
            <person name="Sharon I."/>
            <person name="Castelle C.J."/>
            <person name="Probst A.J."/>
            <person name="Thomas B.C."/>
            <person name="Singh A."/>
            <person name="Wilkins M.J."/>
            <person name="Karaoz U."/>
            <person name="Brodie E.L."/>
            <person name="Williams K.H."/>
            <person name="Hubbard S.S."/>
            <person name="Banfield J.F."/>
        </authorList>
    </citation>
    <scope>NUCLEOTIDE SEQUENCE [LARGE SCALE GENOMIC DNA]</scope>
</reference>
<protein>
    <submittedName>
        <fullName evidence="2">Uncharacterized protein</fullName>
    </submittedName>
</protein>
<feature type="compositionally biased region" description="Basic and acidic residues" evidence="1">
    <location>
        <begin position="162"/>
        <end position="200"/>
    </location>
</feature>
<proteinExistence type="predicted"/>
<sequence length="206" mass="24069">MIEEKNTIIPFSKNATDILYGIEKKYKLEETREETIQRIHNHKIHKINIVATLVRNFILEEISNTEFLDALHKELHISKEAVKNLAIDIVDNLIPLLEKIPEDQLEEYNRKKRSKEKNKEADVKKTENKKGEFQEQLLNKIRGDVNIPKPEPKETPATPNLKKPEIEDVEDNAKDIQHVQQKKEETVVPPTLKEEKKADPYQEPVE</sequence>
<dbReference type="Proteomes" id="UP000178820">
    <property type="component" value="Unassembled WGS sequence"/>
</dbReference>
<accession>A0A1G2I3T4</accession>
<dbReference type="AlphaFoldDB" id="A0A1G2I3T4"/>
<dbReference type="STRING" id="1802207.A3D44_02560"/>